<sequence>MKVWQVGWRVMVAILYTDGLVIKELVQSLRLRKYELRDLQKIRMSGGAPILSWTSFTMAFESYLVVVTADRAKVLHLSKNYTQVQDLAPGNGMSAFSAILPISMPWWRGKAVLLTGQDRQLVAYVWSNAAQRFHQVYTMRLGVSVRDWKISFAFFDSSRSKCLVFVQGDAVAVTLRIEANLEDVEDPVASQIRALHGILQPMKDELKQQSQVLEDVRNTLQHSASNKDLITGNITVLNGIRVQGTLTTGVIEAETIILESLDSSGKVTRQQYEEDTDWLLHYHTVLDTLNQTIVSVHNRLDDAVPANGSKRLITGRKAILTGGIHVSALTIDRLAVGRPLDARGKPLPLDDILMSVVRYNDTRVVSGKKTFLRSLSVGDLRAEYLDDIPIDDMVTSRGNHRIAGTTTFSSLIAQTVKLSPGETVAGIDISEEIVTLNGDVALGACNFEGVKVDALTTNSKKVDEVDIQRLRSRALTTLGGTIQGSLSFVNSPVIGSLNANKIMGVNVAKFMSTTVFRHKPAIISGRLSVPSVEVRGDVLVDGLVNGKTFPDDYVINTGKTINFGFQWFQEVHFRKLSLGPQCRVDGLLPSSLVTLHTPQTITGLKRFTGGVYIEGDLDIPSKMIDGINMDELSNYLTNIKSGSWKFDVVFEQFVSAPSVFCSGSLNSLDWVSFMNDIVYDDVPSVMINSTKIFRNGLTVEEATFHKTFNGESFNNLVNTAALNNNVNNRVITGGKTFLNDVAFDSLTTQLVAGIDLNEMANRAVYLNKLGQTVDGVKTFTEILSVEHLMVTGNIKNLDIDKIVRKSTNQIFTVPQSLRHANFSDMEVISIQMAQGHTINGVNIPLLNMKRVSLASPGYYQGVLTIEGSVLSHAALTVGTINGYRADQLTSNLVMKDQFTVITSNVKFTALTVDGPVTTHNQTGANGLNITDISQKAIHLSDDVMITGDATWGDLVFQRDVAVEGLVSGVHLLELSQNVVYLDQSTYVITGKKTFEGGLTLQGNLEATTINGIDLRSRLLTRHTQQIITAPYYFVDVDVKAALHILGFYNNRNLAGLASFGLSGTDNFLLKSCQLFMKEKLDIEACIEDMAKIARALSVMTGYKPL</sequence>
<protein>
    <submittedName>
        <fullName evidence="1">Uncharacterized protein</fullName>
    </submittedName>
</protein>
<proteinExistence type="predicted"/>
<evidence type="ECO:0000313" key="1">
    <source>
        <dbReference type="EMBL" id="MPC35934.1"/>
    </source>
</evidence>
<gene>
    <name evidence="1" type="ORF">E2C01_029373</name>
</gene>
<evidence type="ECO:0000313" key="2">
    <source>
        <dbReference type="Proteomes" id="UP000324222"/>
    </source>
</evidence>
<dbReference type="EMBL" id="VSRR010003385">
    <property type="protein sequence ID" value="MPC35934.1"/>
    <property type="molecule type" value="Genomic_DNA"/>
</dbReference>
<accession>A0A5B7EUF4</accession>
<keyword evidence="2" id="KW-1185">Reference proteome</keyword>
<reference evidence="1 2" key="1">
    <citation type="submission" date="2019-05" db="EMBL/GenBank/DDBJ databases">
        <title>Another draft genome of Portunus trituberculatus and its Hox gene families provides insights of decapod evolution.</title>
        <authorList>
            <person name="Jeong J.-H."/>
            <person name="Song I."/>
            <person name="Kim S."/>
            <person name="Choi T."/>
            <person name="Kim D."/>
            <person name="Ryu S."/>
            <person name="Kim W."/>
        </authorList>
    </citation>
    <scope>NUCLEOTIDE SEQUENCE [LARGE SCALE GENOMIC DNA]</scope>
    <source>
        <tissue evidence="1">Muscle</tissue>
    </source>
</reference>
<comment type="caution">
    <text evidence="1">The sequence shown here is derived from an EMBL/GenBank/DDBJ whole genome shotgun (WGS) entry which is preliminary data.</text>
</comment>
<name>A0A5B7EUF4_PORTR</name>
<organism evidence="1 2">
    <name type="scientific">Portunus trituberculatus</name>
    <name type="common">Swimming crab</name>
    <name type="synonym">Neptunus trituberculatus</name>
    <dbReference type="NCBI Taxonomy" id="210409"/>
    <lineage>
        <taxon>Eukaryota</taxon>
        <taxon>Metazoa</taxon>
        <taxon>Ecdysozoa</taxon>
        <taxon>Arthropoda</taxon>
        <taxon>Crustacea</taxon>
        <taxon>Multicrustacea</taxon>
        <taxon>Malacostraca</taxon>
        <taxon>Eumalacostraca</taxon>
        <taxon>Eucarida</taxon>
        <taxon>Decapoda</taxon>
        <taxon>Pleocyemata</taxon>
        <taxon>Brachyura</taxon>
        <taxon>Eubrachyura</taxon>
        <taxon>Portunoidea</taxon>
        <taxon>Portunidae</taxon>
        <taxon>Portuninae</taxon>
        <taxon>Portunus</taxon>
    </lineage>
</organism>
<dbReference type="AlphaFoldDB" id="A0A5B7EUF4"/>
<dbReference type="OrthoDB" id="6022258at2759"/>
<dbReference type="Proteomes" id="UP000324222">
    <property type="component" value="Unassembled WGS sequence"/>
</dbReference>